<gene>
    <name evidence="1" type="ORF">HPLM_LOCUS9460</name>
</gene>
<proteinExistence type="predicted"/>
<dbReference type="OrthoDB" id="5818039at2759"/>
<dbReference type="EMBL" id="UZAF01017066">
    <property type="protein sequence ID" value="VDO37556.1"/>
    <property type="molecule type" value="Genomic_DNA"/>
</dbReference>
<keyword evidence="2" id="KW-1185">Reference proteome</keyword>
<name>A0A0N4WFH4_HAEPC</name>
<evidence type="ECO:0000313" key="1">
    <source>
        <dbReference type="EMBL" id="VDO37556.1"/>
    </source>
</evidence>
<dbReference type="STRING" id="6290.A0A0N4WFH4"/>
<dbReference type="Proteomes" id="UP000268014">
    <property type="component" value="Unassembled WGS sequence"/>
</dbReference>
<protein>
    <submittedName>
        <fullName evidence="3">GIY-YIG domain-containing protein</fullName>
    </submittedName>
</protein>
<evidence type="ECO:0000313" key="3">
    <source>
        <dbReference type="WBParaSite" id="HPLM_0000946801-mRNA-1"/>
    </source>
</evidence>
<dbReference type="WBParaSite" id="HPLM_0000946801-mRNA-1">
    <property type="protein sequence ID" value="HPLM_0000946801-mRNA-1"/>
    <property type="gene ID" value="HPLM_0000946801"/>
</dbReference>
<accession>A0A0N4WFH4</accession>
<reference evidence="3" key="1">
    <citation type="submission" date="2017-02" db="UniProtKB">
        <authorList>
            <consortium name="WormBaseParasite"/>
        </authorList>
    </citation>
    <scope>IDENTIFICATION</scope>
</reference>
<dbReference type="AlphaFoldDB" id="A0A0N4WFH4"/>
<reference evidence="1 2" key="2">
    <citation type="submission" date="2018-11" db="EMBL/GenBank/DDBJ databases">
        <authorList>
            <consortium name="Pathogen Informatics"/>
        </authorList>
    </citation>
    <scope>NUCLEOTIDE SEQUENCE [LARGE SCALE GENOMIC DNA]</scope>
    <source>
        <strain evidence="1 2">MHpl1</strain>
    </source>
</reference>
<sequence>MWLDSDSDIFFVYALVTSYEHKELKAVHDLEKLYRTDHTYYKVIVGNSNSKIDSRRRAEGLHVRTHGMEQNEQGERLFEFTMSSHITYGSSLWTWQPPGGQFYIRANHNIFNRRYCTTGVAVAL</sequence>
<organism evidence="3">
    <name type="scientific">Haemonchus placei</name>
    <name type="common">Barber's pole worm</name>
    <dbReference type="NCBI Taxonomy" id="6290"/>
    <lineage>
        <taxon>Eukaryota</taxon>
        <taxon>Metazoa</taxon>
        <taxon>Ecdysozoa</taxon>
        <taxon>Nematoda</taxon>
        <taxon>Chromadorea</taxon>
        <taxon>Rhabditida</taxon>
        <taxon>Rhabditina</taxon>
        <taxon>Rhabditomorpha</taxon>
        <taxon>Strongyloidea</taxon>
        <taxon>Trichostrongylidae</taxon>
        <taxon>Haemonchus</taxon>
    </lineage>
</organism>
<evidence type="ECO:0000313" key="2">
    <source>
        <dbReference type="Proteomes" id="UP000268014"/>
    </source>
</evidence>